<dbReference type="GO" id="GO:0048488">
    <property type="term" value="P:synaptic vesicle endocytosis"/>
    <property type="evidence" value="ECO:0000318"/>
    <property type="project" value="GO_Central"/>
</dbReference>
<dbReference type="Proteomes" id="UP000001593">
    <property type="component" value="Unassembled WGS sequence"/>
</dbReference>
<evidence type="ECO:0000259" key="8">
    <source>
        <dbReference type="PROSITE" id="PS50275"/>
    </source>
</evidence>
<feature type="compositionally biased region" description="Acidic residues" evidence="6">
    <location>
        <begin position="845"/>
        <end position="866"/>
    </location>
</feature>
<reference evidence="9 10" key="1">
    <citation type="journal article" date="2007" name="Science">
        <title>Sea anemone genome reveals ancestral eumetazoan gene repertoire and genomic organization.</title>
        <authorList>
            <person name="Putnam N.H."/>
            <person name="Srivastava M."/>
            <person name="Hellsten U."/>
            <person name="Dirks B."/>
            <person name="Chapman J."/>
            <person name="Salamov A."/>
            <person name="Terry A."/>
            <person name="Shapiro H."/>
            <person name="Lindquist E."/>
            <person name="Kapitonov V.V."/>
            <person name="Jurka J."/>
            <person name="Genikhovich G."/>
            <person name="Grigoriev I.V."/>
            <person name="Lucas S.M."/>
            <person name="Steele R.E."/>
            <person name="Finnerty J.R."/>
            <person name="Technau U."/>
            <person name="Martindale M.Q."/>
            <person name="Rokhsar D.S."/>
        </authorList>
    </citation>
    <scope>NUCLEOTIDE SEQUENCE [LARGE SCALE GENOMIC DNA]</scope>
    <source>
        <strain evidence="10">CH2 X CH6</strain>
    </source>
</reference>
<dbReference type="GO" id="GO:0004439">
    <property type="term" value="F:phosphatidylinositol-4,5-bisphosphate 5-phosphatase activity"/>
    <property type="evidence" value="ECO:0000318"/>
    <property type="project" value="GO_Central"/>
</dbReference>
<feature type="region of interest" description="Disordered" evidence="6">
    <location>
        <begin position="1283"/>
        <end position="1553"/>
    </location>
</feature>
<feature type="compositionally biased region" description="Pro residues" evidence="6">
    <location>
        <begin position="1117"/>
        <end position="1131"/>
    </location>
</feature>
<dbReference type="PROSITE" id="PS50275">
    <property type="entry name" value="SAC"/>
    <property type="match status" value="1"/>
</dbReference>
<feature type="compositionally biased region" description="Basic and acidic residues" evidence="6">
    <location>
        <begin position="1293"/>
        <end position="1309"/>
    </location>
</feature>
<dbReference type="GO" id="GO:0003676">
    <property type="term" value="F:nucleic acid binding"/>
    <property type="evidence" value="ECO:0007669"/>
    <property type="project" value="InterPro"/>
</dbReference>
<dbReference type="SUPFAM" id="SSF56219">
    <property type="entry name" value="DNase I-like"/>
    <property type="match status" value="1"/>
</dbReference>
<feature type="compositionally biased region" description="Basic and acidic residues" evidence="6">
    <location>
        <begin position="1534"/>
        <end position="1553"/>
    </location>
</feature>
<keyword evidence="10" id="KW-1185">Reference proteome</keyword>
<feature type="compositionally biased region" description="Basic and acidic residues" evidence="6">
    <location>
        <begin position="1096"/>
        <end position="1113"/>
    </location>
</feature>
<feature type="compositionally biased region" description="Pro residues" evidence="6">
    <location>
        <begin position="1331"/>
        <end position="1343"/>
    </location>
</feature>
<dbReference type="Pfam" id="PF02383">
    <property type="entry name" value="Syja_N"/>
    <property type="match status" value="1"/>
</dbReference>
<protein>
    <recommendedName>
        <fullName evidence="4">phosphoinositide 5-phosphatase</fullName>
        <ecNumber evidence="4">3.1.3.36</ecNumber>
    </recommendedName>
</protein>
<dbReference type="InterPro" id="IPR035979">
    <property type="entry name" value="RBD_domain_sf"/>
</dbReference>
<dbReference type="PANTHER" id="PTHR11200">
    <property type="entry name" value="INOSITOL 5-PHOSPHATASE"/>
    <property type="match status" value="1"/>
</dbReference>
<dbReference type="SMART" id="SM00285">
    <property type="entry name" value="PBD"/>
    <property type="match status" value="1"/>
</dbReference>
<dbReference type="SMART" id="SM00128">
    <property type="entry name" value="IPPc"/>
    <property type="match status" value="1"/>
</dbReference>
<name>A7SQQ5_NEMVE</name>
<comment type="catalytic activity">
    <reaction evidence="1">
        <text>a 1,2-diacyl-sn-glycero-3-phospho-(1D-myo-inositol-4,5-bisphosphate) + H2O = a 1,2-diacyl-sn-glycero-3-phospho-(1D-myo-inositol 4-phosphate) + phosphate</text>
        <dbReference type="Rhea" id="RHEA:22764"/>
        <dbReference type="ChEBI" id="CHEBI:15377"/>
        <dbReference type="ChEBI" id="CHEBI:43474"/>
        <dbReference type="ChEBI" id="CHEBI:58178"/>
        <dbReference type="ChEBI" id="CHEBI:58456"/>
        <dbReference type="EC" id="3.1.3.36"/>
    </reaction>
</comment>
<dbReference type="Gene3D" id="3.60.10.10">
    <property type="entry name" value="Endonuclease/exonuclease/phosphatase"/>
    <property type="match status" value="1"/>
</dbReference>
<dbReference type="GO" id="GO:0098793">
    <property type="term" value="C:presynapse"/>
    <property type="evidence" value="ECO:0007669"/>
    <property type="project" value="GOC"/>
</dbReference>
<dbReference type="InterPro" id="IPR046985">
    <property type="entry name" value="IP5"/>
</dbReference>
<dbReference type="SMART" id="SM01165">
    <property type="entry name" value="DUF1866"/>
    <property type="match status" value="1"/>
</dbReference>
<dbReference type="InterPro" id="IPR012677">
    <property type="entry name" value="Nucleotide-bd_a/b_plait_sf"/>
</dbReference>
<feature type="compositionally biased region" description="Basic and acidic residues" evidence="6">
    <location>
        <begin position="1212"/>
        <end position="1222"/>
    </location>
</feature>
<dbReference type="SUPFAM" id="SSF54928">
    <property type="entry name" value="RNA-binding domain, RBD"/>
    <property type="match status" value="1"/>
</dbReference>
<feature type="region of interest" description="Disordered" evidence="6">
    <location>
        <begin position="839"/>
        <end position="878"/>
    </location>
</feature>
<dbReference type="PhylomeDB" id="A7SQQ5"/>
<evidence type="ECO:0000259" key="7">
    <source>
        <dbReference type="PROSITE" id="PS50108"/>
    </source>
</evidence>
<evidence type="ECO:0000256" key="3">
    <source>
        <dbReference type="ARBA" id="ARBA00009678"/>
    </source>
</evidence>
<comment type="similarity">
    <text evidence="3">In the central section; belongs to the inositol 1,4,5-trisphosphate 5-phosphatase family.</text>
</comment>
<dbReference type="GO" id="GO:0052658">
    <property type="term" value="F:inositol-1,4,5-trisphosphate 5-phosphatase activity"/>
    <property type="evidence" value="ECO:0000318"/>
    <property type="project" value="GO_Central"/>
</dbReference>
<dbReference type="EC" id="3.1.3.36" evidence="4"/>
<dbReference type="STRING" id="45351.A7SQQ5"/>
<dbReference type="FunFam" id="3.60.10.10:FF:000008">
    <property type="entry name" value="Synaptojanin 2"/>
    <property type="match status" value="1"/>
</dbReference>
<evidence type="ECO:0000256" key="2">
    <source>
        <dbReference type="ARBA" id="ARBA00008943"/>
    </source>
</evidence>
<dbReference type="PANTHER" id="PTHR11200:SF257">
    <property type="entry name" value="PHOSPHOINOSITIDE 5-PHOSPHATASE"/>
    <property type="match status" value="1"/>
</dbReference>
<dbReference type="InterPro" id="IPR002013">
    <property type="entry name" value="SAC_dom"/>
</dbReference>
<dbReference type="OMA" id="XARSPAP"/>
<feature type="compositionally biased region" description="Acidic residues" evidence="6">
    <location>
        <begin position="1069"/>
        <end position="1095"/>
    </location>
</feature>
<proteinExistence type="inferred from homology"/>
<comment type="similarity">
    <text evidence="2">Belongs to the synaptojanin family.</text>
</comment>
<dbReference type="HOGENOM" id="CLU_003016_5_0_1"/>
<accession>A7SQQ5</accession>
<feature type="region of interest" description="Disordered" evidence="6">
    <location>
        <begin position="1058"/>
        <end position="1226"/>
    </location>
</feature>
<evidence type="ECO:0000256" key="5">
    <source>
        <dbReference type="ARBA" id="ARBA00022801"/>
    </source>
</evidence>
<dbReference type="Pfam" id="PF08952">
    <property type="entry name" value="DUF1866"/>
    <property type="match status" value="1"/>
</dbReference>
<dbReference type="GO" id="GO:0016020">
    <property type="term" value="C:membrane"/>
    <property type="evidence" value="ECO:0000318"/>
    <property type="project" value="GO_Central"/>
</dbReference>
<dbReference type="eggNOG" id="KOG0566">
    <property type="taxonomic scope" value="Eukaryota"/>
</dbReference>
<dbReference type="PROSITE" id="PS50108">
    <property type="entry name" value="CRIB"/>
    <property type="match status" value="1"/>
</dbReference>
<feature type="compositionally biased region" description="Pro residues" evidence="6">
    <location>
        <begin position="1378"/>
        <end position="1457"/>
    </location>
</feature>
<dbReference type="InterPro" id="IPR000095">
    <property type="entry name" value="CRIB_dom"/>
</dbReference>
<dbReference type="EMBL" id="DS469749">
    <property type="protein sequence ID" value="EDO33968.1"/>
    <property type="molecule type" value="Genomic_DNA"/>
</dbReference>
<evidence type="ECO:0000313" key="9">
    <source>
        <dbReference type="EMBL" id="EDO33968.1"/>
    </source>
</evidence>
<evidence type="ECO:0000256" key="1">
    <source>
        <dbReference type="ARBA" id="ARBA00001786"/>
    </source>
</evidence>
<sequence length="1553" mass="172782">MIGKSYVCYSSIDQETFSILLECKNRTDTLLFESGAIALLSQWETEAIKKNYQKILDAYGCLGVLRINIDEEETIHFLILVTGCKSVGKVLDSEIFKITSTQFVPLQVDQDEEGIAEIVKLLNSGTFYFATGHGSQPELDLSLSAQQRYDGHSPDNRFMWNRSLHFHVQRFGINCSEWLFSIMCGGVEIRTVYAGVSQAKACLISRLSCERAGTRFYVRGTDDDGHVANFVETEQMIALDDMITSFVQTRGSVPVFWEQPGIQVGSHKVKLSRGFEAASAAFDRHLTTQKGLYGDVCIVNLLGMKEGENALSRIFQDELTESIHGHDTPMICFDYHRNCKGGRTSKLKDFADKARQLFNSNSLFFSKGGKLEKRQKGVMRSNCLDCIDRTNNMQTFIGLEMLLVQLQCLGLGSKASLVPRFQEAFTSMWSQNGDHISRIYIGTGALDGKARVASKLRDGARSVKRTIRSNFLDGSKQEAIDLLLLGNTFVGELGERARALLYSSFLHSSPRILRELCDRHLEYTTWSNIRVCVGTWNVNGGRHFRSLAHKHQTMHDWLLDFHKSLPDSGYSEVKDVDYSLPTDIFAIGFEELVDLNASNMVSTSSTQRKEWGEELRRVISRDFPYVLLTCEQLVGVCLFVFARPHLVPYIRDVAVSTVKTGLGGSAGNKGGVAIRLLLHATSICFICSHLAAGQSGVQDRNNDYLDIATRTAFPMGRTIRSHDYVFWCGDFNYRIDMPMDEVKSLIQLKDWDALAQNDQLNKQRQEHKVFRGYVEGELRFAPTYKYDLFSDDYDTSEKMRIPAWTDRVLWRRRKPRYKSADHVKKHVIKKNERNVSENLLLGDEIVNDDAEEEEEDEDDDDDEQESTTEANPESLGNIHFHPGKVLYYGKAELKTSDHRPVVGLIEVEIQKVDWEHQHQIHDHVMQSMGPADPTVVVSSDQTGDGDEGIDVSELLEVLEPCGDAVLVRVVDEEIIVTFDDGRSALKALELDGKKISGKTAKIRLKCDSSLSKTDLTLQSVTSNTSVVGENNEMPGTPLRDRAMSDLLSCSASKHSTLPVLEPIRIQSMDAEDSSSDSEKEEEEEEEEELSDDDRPEAERGAEESSKQLKEACKSRPPRPAQPKRVPPPRPTARPKRPNTSIHSQDDGLVGSAPQVNPSEDVIEDFDPLPQKAPKPRRPPPPKRPERPALPKTSALANKSGQLPRAVSTSKPAGKEKHPKASVDDAQMSFLPQIQTTFVNVGVVLCQGGGRTQIGMPFNVQHIGHVSIDNFQALLEAAKDDPKLLPSFMTSDAQKTEESDQPSKDSESKTVPDTVKAESMPVPASRQSKAPIPHPSPPMQPAKPPRQHTQCSIDPVPHLKPPGPTEQPVPPKRKASPPSAQPLPPPRKPSPPPSAVPIPPPRKPSPPPSEPAPPPRQPPPPSTSQPVPPPRQPDPIPTNPAHPTEPPPRQPKPTPAPRPRSWVESQPELHRPPPPIKPKPCQKFKTAVHATKNCEEPESQQYSSMPDLNPGKAQGDDEAPVAPARRRRIPPAIPKRVDIGETAEADRDCFAETK</sequence>
<evidence type="ECO:0000256" key="4">
    <source>
        <dbReference type="ARBA" id="ARBA00013044"/>
    </source>
</evidence>
<dbReference type="Pfam" id="PF22669">
    <property type="entry name" value="Exo_endo_phos2"/>
    <property type="match status" value="1"/>
</dbReference>
<organism evidence="9 10">
    <name type="scientific">Nematostella vectensis</name>
    <name type="common">Starlet sea anemone</name>
    <dbReference type="NCBI Taxonomy" id="45351"/>
    <lineage>
        <taxon>Eukaryota</taxon>
        <taxon>Metazoa</taxon>
        <taxon>Cnidaria</taxon>
        <taxon>Anthozoa</taxon>
        <taxon>Hexacorallia</taxon>
        <taxon>Actiniaria</taxon>
        <taxon>Edwardsiidae</taxon>
        <taxon>Nematostella</taxon>
    </lineage>
</organism>
<feature type="domain" description="SAC" evidence="8">
    <location>
        <begin position="118"/>
        <end position="442"/>
    </location>
</feature>
<feature type="compositionally biased region" description="Pro residues" evidence="6">
    <location>
        <begin position="1357"/>
        <end position="1369"/>
    </location>
</feature>
<gene>
    <name evidence="9" type="ORF">NEMVEDRAFT_v1g215928</name>
</gene>
<dbReference type="InterPro" id="IPR036691">
    <property type="entry name" value="Endo/exonu/phosph_ase_sf"/>
</dbReference>
<keyword evidence="5" id="KW-0378">Hydrolase</keyword>
<dbReference type="InterPro" id="IPR015047">
    <property type="entry name" value="SYNJ1/2_RRM"/>
</dbReference>
<dbReference type="GO" id="GO:0005737">
    <property type="term" value="C:cytoplasm"/>
    <property type="evidence" value="ECO:0000318"/>
    <property type="project" value="GO_Central"/>
</dbReference>
<dbReference type="InterPro" id="IPR000300">
    <property type="entry name" value="IPPc"/>
</dbReference>
<dbReference type="Gene3D" id="3.30.70.330">
    <property type="match status" value="1"/>
</dbReference>
<dbReference type="InParanoid" id="A7SQQ5"/>
<evidence type="ECO:0000313" key="10">
    <source>
        <dbReference type="Proteomes" id="UP000001593"/>
    </source>
</evidence>
<dbReference type="GO" id="GO:0046856">
    <property type="term" value="P:phosphatidylinositol dephosphorylation"/>
    <property type="evidence" value="ECO:0007669"/>
    <property type="project" value="InterPro"/>
</dbReference>
<evidence type="ECO:0000256" key="6">
    <source>
        <dbReference type="SAM" id="MobiDB-lite"/>
    </source>
</evidence>
<dbReference type="CDD" id="cd12440">
    <property type="entry name" value="RRM_SYNJ"/>
    <property type="match status" value="1"/>
</dbReference>
<feature type="domain" description="CRIB" evidence="7">
    <location>
        <begin position="1253"/>
        <end position="1266"/>
    </location>
</feature>
<feature type="compositionally biased region" description="Polar residues" evidence="6">
    <location>
        <begin position="1194"/>
        <end position="1210"/>
    </location>
</feature>